<dbReference type="CDD" id="cd09272">
    <property type="entry name" value="RNase_HI_RT_Ty1"/>
    <property type="match status" value="1"/>
</dbReference>
<dbReference type="InterPro" id="IPR043502">
    <property type="entry name" value="DNA/RNA_pol_sf"/>
</dbReference>
<comment type="caution">
    <text evidence="2">The sequence shown here is derived from an EMBL/GenBank/DDBJ whole genome shotgun (WGS) entry which is preliminary data.</text>
</comment>
<dbReference type="Pfam" id="PF07727">
    <property type="entry name" value="RVT_2"/>
    <property type="match status" value="1"/>
</dbReference>
<dbReference type="AlphaFoldDB" id="A0A225UWL8"/>
<dbReference type="STRING" id="4795.A0A225UWL8"/>
<dbReference type="SUPFAM" id="SSF56672">
    <property type="entry name" value="DNA/RNA polymerases"/>
    <property type="match status" value="1"/>
</dbReference>
<reference evidence="3" key="1">
    <citation type="submission" date="2017-03" db="EMBL/GenBank/DDBJ databases">
        <title>Phytopthora megakarya and P. palmivora, two closely related causual agents of cacao black pod achieved similar genome size and gene model numbers by different mechanisms.</title>
        <authorList>
            <person name="Ali S."/>
            <person name="Shao J."/>
            <person name="Larry D.J."/>
            <person name="Kronmiller B."/>
            <person name="Shen D."/>
            <person name="Strem M.D."/>
            <person name="Melnick R.L."/>
            <person name="Guiltinan M.J."/>
            <person name="Tyler B.M."/>
            <person name="Meinhardt L.W."/>
            <person name="Bailey B.A."/>
        </authorList>
    </citation>
    <scope>NUCLEOTIDE SEQUENCE [LARGE SCALE GENOMIC DNA]</scope>
    <source>
        <strain evidence="3">zdho120</strain>
    </source>
</reference>
<evidence type="ECO:0000259" key="1">
    <source>
        <dbReference type="Pfam" id="PF07727"/>
    </source>
</evidence>
<gene>
    <name evidence="2" type="ORF">PHMEG_00032707</name>
</gene>
<dbReference type="PANTHER" id="PTHR11439">
    <property type="entry name" value="GAG-POL-RELATED RETROTRANSPOSON"/>
    <property type="match status" value="1"/>
</dbReference>
<keyword evidence="3" id="KW-1185">Reference proteome</keyword>
<dbReference type="InterPro" id="IPR013103">
    <property type="entry name" value="RVT_2"/>
</dbReference>
<evidence type="ECO:0000313" key="2">
    <source>
        <dbReference type="EMBL" id="OWY96906.1"/>
    </source>
</evidence>
<dbReference type="OrthoDB" id="123335at2759"/>
<dbReference type="Proteomes" id="UP000198211">
    <property type="component" value="Unassembled WGS sequence"/>
</dbReference>
<accession>A0A225UWL8</accession>
<feature type="domain" description="Reverse transcriptase Ty1/copia-type" evidence="1">
    <location>
        <begin position="3"/>
        <end position="81"/>
    </location>
</feature>
<dbReference type="EMBL" id="NBNE01011082">
    <property type="protein sequence ID" value="OWY96906.1"/>
    <property type="molecule type" value="Genomic_DNA"/>
</dbReference>
<protein>
    <submittedName>
        <fullName evidence="2">Putative mitochondrial protein</fullName>
    </submittedName>
</protein>
<evidence type="ECO:0000313" key="3">
    <source>
        <dbReference type="Proteomes" id="UP000198211"/>
    </source>
</evidence>
<proteinExistence type="predicted"/>
<organism evidence="2 3">
    <name type="scientific">Phytophthora megakarya</name>
    <dbReference type="NCBI Taxonomy" id="4795"/>
    <lineage>
        <taxon>Eukaryota</taxon>
        <taxon>Sar</taxon>
        <taxon>Stramenopiles</taxon>
        <taxon>Oomycota</taxon>
        <taxon>Peronosporomycetes</taxon>
        <taxon>Peronosporales</taxon>
        <taxon>Peronosporaceae</taxon>
        <taxon>Phytophthora</taxon>
    </lineage>
</organism>
<dbReference type="PANTHER" id="PTHR11439:SF440">
    <property type="entry name" value="INTEGRASE CATALYTIC DOMAIN-CONTAINING PROTEIN"/>
    <property type="match status" value="1"/>
</dbReference>
<sequence length="295" mass="32483">MCVYYRYKAGVLIVVGVYVNDLLVTGTQQYAVDVFFDELKSLEIRDLGRAHKFLGMRIEYSDKDGYDLDQEATIDELLQALWVGESALIGTTTVTTFQSLVGSLLWIARCTRPDIAFAVHKATRRTHAPTVADWKLAKRVLRYLAGTKSLKLRMDGGKSVARPLDVVGYSDADYAADKTDRKSTTGGLVTADGMAVSWICKKQGGVSLSTMEAEFTAASVVAQELQGVRELLVEMKVKYMAPMELHVDNQVALKQLAGEQSSGKAKHIDVLIKFVGDYGRRGVGKNRLGSYTVQI</sequence>
<name>A0A225UWL8_9STRA</name>